<keyword evidence="1" id="KW-0812">Transmembrane</keyword>
<gene>
    <name evidence="2" type="ORF">SAMN04489724_1270</name>
</gene>
<sequence length="397" mass="45264">MTGLIVLDVFISLVFIYLLYSLLAMTVIETITSSFSSRSKNLITGIDRLLADDQQSSQINHTMLNLFWVKTINPLTKAFFAHPSIKYLGHKGLNSKPSYIAKDRFASTLVDLLKKGQYLDDVDNIEATLDLIPKFDYTKLESKIALLEEELVILKQSEAPNKFEIESLVEEIDFQKAELFKRTSADFDWEISGLSIGTETKYQLKLLWEQAATDVEKFKALIENWYDDQMDRIAGWFKRKVTYFTFIIGFVLAVIFQVDSIKLAEDLSVNDEMRELYVEGARDFLANNPSGIDSTTTKKNKDFLDAWSEEVKQHSQTLSTRKSTAEIQIFWLNAENSKKILTWLGYLITAFAVSLGAPFWFDILNKLMKVRNSIQIPIGQKSNGTQASNEDTTQTIG</sequence>
<dbReference type="Proteomes" id="UP000199673">
    <property type="component" value="Unassembled WGS sequence"/>
</dbReference>
<organism evidence="2 3">
    <name type="scientific">Algoriphagus locisalis</name>
    <dbReference type="NCBI Taxonomy" id="305507"/>
    <lineage>
        <taxon>Bacteria</taxon>
        <taxon>Pseudomonadati</taxon>
        <taxon>Bacteroidota</taxon>
        <taxon>Cytophagia</taxon>
        <taxon>Cytophagales</taxon>
        <taxon>Cyclobacteriaceae</taxon>
        <taxon>Algoriphagus</taxon>
    </lineage>
</organism>
<evidence type="ECO:0000256" key="1">
    <source>
        <dbReference type="SAM" id="Phobius"/>
    </source>
</evidence>
<proteinExistence type="predicted"/>
<keyword evidence="1" id="KW-0472">Membrane</keyword>
<keyword evidence="1" id="KW-1133">Transmembrane helix</keyword>
<dbReference type="OrthoDB" id="6286374at2"/>
<accession>A0A1I6YWM5</accession>
<feature type="transmembrane region" description="Helical" evidence="1">
    <location>
        <begin position="241"/>
        <end position="258"/>
    </location>
</feature>
<dbReference type="AlphaFoldDB" id="A0A1I6YWM5"/>
<feature type="transmembrane region" description="Helical" evidence="1">
    <location>
        <begin position="340"/>
        <end position="361"/>
    </location>
</feature>
<dbReference type="RefSeq" id="WP_091691799.1">
    <property type="nucleotide sequence ID" value="NZ_FPBF01000001.1"/>
</dbReference>
<reference evidence="3" key="1">
    <citation type="submission" date="2016-10" db="EMBL/GenBank/DDBJ databases">
        <authorList>
            <person name="Varghese N."/>
            <person name="Submissions S."/>
        </authorList>
    </citation>
    <scope>NUCLEOTIDE SEQUENCE [LARGE SCALE GENOMIC DNA]</scope>
    <source>
        <strain evidence="3">DSM 23445</strain>
    </source>
</reference>
<evidence type="ECO:0000313" key="2">
    <source>
        <dbReference type="EMBL" id="SFT54817.1"/>
    </source>
</evidence>
<protein>
    <submittedName>
        <fullName evidence="2">Uncharacterized protein</fullName>
    </submittedName>
</protein>
<dbReference type="EMBL" id="FPBF01000001">
    <property type="protein sequence ID" value="SFT54817.1"/>
    <property type="molecule type" value="Genomic_DNA"/>
</dbReference>
<keyword evidence="3" id="KW-1185">Reference proteome</keyword>
<name>A0A1I6YWM5_9BACT</name>
<dbReference type="STRING" id="305507.SAMN04489724_1270"/>
<feature type="transmembrane region" description="Helical" evidence="1">
    <location>
        <begin position="6"/>
        <end position="28"/>
    </location>
</feature>
<evidence type="ECO:0000313" key="3">
    <source>
        <dbReference type="Proteomes" id="UP000199673"/>
    </source>
</evidence>